<evidence type="ECO:0000256" key="14">
    <source>
        <dbReference type="SAM" id="MobiDB-lite"/>
    </source>
</evidence>
<keyword evidence="8" id="KW-0862">Zinc</keyword>
<keyword evidence="5" id="KW-0677">Repeat</keyword>
<evidence type="ECO:0000256" key="7">
    <source>
        <dbReference type="ARBA" id="ARBA00022771"/>
    </source>
</evidence>
<name>A0ABP9Z1L1_9FUNG</name>
<dbReference type="SMART" id="SM00164">
    <property type="entry name" value="TBC"/>
    <property type="match status" value="1"/>
</dbReference>
<keyword evidence="4" id="KW-0479">Metal-binding</keyword>
<dbReference type="InterPro" id="IPR036420">
    <property type="entry name" value="BRCT_dom_sf"/>
</dbReference>
<dbReference type="Pfam" id="PF00097">
    <property type="entry name" value="zf-C3HC4"/>
    <property type="match status" value="1"/>
</dbReference>
<evidence type="ECO:0000256" key="8">
    <source>
        <dbReference type="ARBA" id="ARBA00022833"/>
    </source>
</evidence>
<dbReference type="InterPro" id="IPR018957">
    <property type="entry name" value="Znf_C3HC4_RING-type"/>
</dbReference>
<dbReference type="InterPro" id="IPR035969">
    <property type="entry name" value="Rab-GAP_TBC_sf"/>
</dbReference>
<keyword evidence="11" id="KW-0131">Cell cycle</keyword>
<proteinExistence type="predicted"/>
<dbReference type="InterPro" id="IPR001841">
    <property type="entry name" value="Znf_RING"/>
</dbReference>
<dbReference type="PROSITE" id="PS50089">
    <property type="entry name" value="ZF_RING_2"/>
    <property type="match status" value="1"/>
</dbReference>
<evidence type="ECO:0000256" key="3">
    <source>
        <dbReference type="ARBA" id="ARBA00022454"/>
    </source>
</evidence>
<keyword evidence="9" id="KW-0234">DNA repair</keyword>
<organism evidence="18 19">
    <name type="scientific">Mucor flavus</name>
    <dbReference type="NCBI Taxonomy" id="439312"/>
    <lineage>
        <taxon>Eukaryota</taxon>
        <taxon>Fungi</taxon>
        <taxon>Fungi incertae sedis</taxon>
        <taxon>Mucoromycota</taxon>
        <taxon>Mucoromycotina</taxon>
        <taxon>Mucoromycetes</taxon>
        <taxon>Mucorales</taxon>
        <taxon>Mucorineae</taxon>
        <taxon>Mucoraceae</taxon>
        <taxon>Mucor</taxon>
    </lineage>
</organism>
<dbReference type="InterPro" id="IPR001357">
    <property type="entry name" value="BRCT_dom"/>
</dbReference>
<evidence type="ECO:0000256" key="11">
    <source>
        <dbReference type="ARBA" id="ARBA00023306"/>
    </source>
</evidence>
<accession>A0ABP9Z1L1</accession>
<dbReference type="SUPFAM" id="SSF52113">
    <property type="entry name" value="BRCT domain"/>
    <property type="match status" value="1"/>
</dbReference>
<dbReference type="Gene3D" id="3.30.40.10">
    <property type="entry name" value="Zinc/RING finger domain, C3HC4 (zinc finger)"/>
    <property type="match status" value="1"/>
</dbReference>
<dbReference type="InterPro" id="IPR017907">
    <property type="entry name" value="Znf_RING_CS"/>
</dbReference>
<evidence type="ECO:0000313" key="19">
    <source>
        <dbReference type="Proteomes" id="UP001473302"/>
    </source>
</evidence>
<dbReference type="PANTHER" id="PTHR13763">
    <property type="entry name" value="BREAST CANCER TYPE 1 SUSCEPTIBILITY PROTEIN BRCA1"/>
    <property type="match status" value="1"/>
</dbReference>
<dbReference type="Gene3D" id="1.10.8.270">
    <property type="entry name" value="putative rabgap domain of human tbc1 domain family member 14 like domains"/>
    <property type="match status" value="1"/>
</dbReference>
<keyword evidence="7 13" id="KW-0863">Zinc-finger</keyword>
<sequence length="744" mass="85033">MLIDDLDHDSIWCNQSIQNILNRKNYDSKSAEISLTNLRETLLTTTCSSELRGKIWKLLLGVYQISGSSYIYLVELGPSSLDDKIRNDTFRTMTTDTKFIEHVSEDMLIRVLNAFVWTNDEKNARSSTVRKQFNCHRSKPLTYVQGMNVLAAPFLMALPEMEAFHAYSTFIWKWCPLYVQPTMRGVHCGLRLLDLCLRSLDPTLYGYLRGKNLSANTYAFASVMTFSACTPPLSELLQLWDYMFANGIHLNILFIIAQLALIRTELLTSASPVKILRVLPPLRAKEIINLTNSLCKNLSPELYDKLVRHAYDEQVSDQLGIRTSTCPNWSEQQDDTNDLPAYMLDAIDTMRKSGESNEDTIEGLLAGILFNFKEATSTPCGHTFCNECITQHLLHKTVCPLCNQEMVVEDLHHAYSVQAIVKEFKKMRDQFEQERDVNLSQLPIQYLSHQDTLDQNTPRSSLKVINSEGPLSNAKESPSHAKVYLGNNLDEIDVPNVTFVDKITEDTTHVILKAADPNFRDLVELSDQYLLAILNGCYILDSSWLEKCKETNSIYPESRFEIAGETNFGRTGAPTKSRKNKMEGKSQKLFRGLRTKFIPDDEMSKRYERYIRIGGGTVVSHGEIIVCAQDIDSIDTDELHEYYPNSKLLFKAWIDECICAYELMVQRNDESSVNYFTSIIQWIHNSPPPPPPPQRQQAKCLDDTKTNPRQQLLSCRTLKRNRRRASRSLPEFEQQDIVTDTKLS</sequence>
<evidence type="ECO:0000256" key="9">
    <source>
        <dbReference type="ARBA" id="ARBA00023204"/>
    </source>
</evidence>
<dbReference type="EMBL" id="BAABUK010000015">
    <property type="protein sequence ID" value="GAA5813003.1"/>
    <property type="molecule type" value="Genomic_DNA"/>
</dbReference>
<protein>
    <recommendedName>
        <fullName evidence="12">RING-type E3 ubiquitin transferase BRCA1</fullName>
    </recommendedName>
</protein>
<keyword evidence="3" id="KW-0158">Chromosome</keyword>
<gene>
    <name evidence="18" type="ORF">MFLAVUS_006469</name>
</gene>
<dbReference type="SUPFAM" id="SSF47923">
    <property type="entry name" value="Ypt/Rab-GAP domain of gyp1p"/>
    <property type="match status" value="2"/>
</dbReference>
<evidence type="ECO:0000313" key="18">
    <source>
        <dbReference type="EMBL" id="GAA5813003.1"/>
    </source>
</evidence>
<reference evidence="18 19" key="1">
    <citation type="submission" date="2024-04" db="EMBL/GenBank/DDBJ databases">
        <title>genome sequences of Mucor flavus KT1a and Helicostylum pulchrum KT1b strains isolated from the surface of a dry-aged beef.</title>
        <authorList>
            <person name="Toyotome T."/>
            <person name="Hosono M."/>
            <person name="Torimaru M."/>
            <person name="Fukuda K."/>
            <person name="Mikami N."/>
        </authorList>
    </citation>
    <scope>NUCLEOTIDE SEQUENCE [LARGE SCALE GENOMIC DNA]</scope>
    <source>
        <strain evidence="18 19">KT1a</strain>
    </source>
</reference>
<dbReference type="Pfam" id="PF00566">
    <property type="entry name" value="RabGAP-TBC"/>
    <property type="match status" value="1"/>
</dbReference>
<feature type="region of interest" description="Disordered" evidence="14">
    <location>
        <begin position="685"/>
        <end position="708"/>
    </location>
</feature>
<keyword evidence="10" id="KW-0539">Nucleus</keyword>
<evidence type="ECO:0000256" key="10">
    <source>
        <dbReference type="ARBA" id="ARBA00023242"/>
    </source>
</evidence>
<dbReference type="SUPFAM" id="SSF57850">
    <property type="entry name" value="RING/U-box"/>
    <property type="match status" value="1"/>
</dbReference>
<evidence type="ECO:0000259" key="15">
    <source>
        <dbReference type="PROSITE" id="PS50086"/>
    </source>
</evidence>
<dbReference type="SMART" id="SM00184">
    <property type="entry name" value="RING"/>
    <property type="match status" value="1"/>
</dbReference>
<dbReference type="Proteomes" id="UP001473302">
    <property type="component" value="Unassembled WGS sequence"/>
</dbReference>
<evidence type="ECO:0000256" key="6">
    <source>
        <dbReference type="ARBA" id="ARBA00022763"/>
    </source>
</evidence>
<evidence type="ECO:0000259" key="17">
    <source>
        <dbReference type="PROSITE" id="PS50172"/>
    </source>
</evidence>
<dbReference type="Gene3D" id="3.40.50.10190">
    <property type="entry name" value="BRCT domain"/>
    <property type="match status" value="1"/>
</dbReference>
<feature type="domain" description="Rab-GAP TBC" evidence="15">
    <location>
        <begin position="46"/>
        <end position="247"/>
    </location>
</feature>
<evidence type="ECO:0000256" key="2">
    <source>
        <dbReference type="ARBA" id="ARBA00004286"/>
    </source>
</evidence>
<evidence type="ECO:0000256" key="12">
    <source>
        <dbReference type="ARBA" id="ARBA00031556"/>
    </source>
</evidence>
<dbReference type="InterPro" id="IPR031099">
    <property type="entry name" value="BRCA1-associated"/>
</dbReference>
<evidence type="ECO:0000256" key="5">
    <source>
        <dbReference type="ARBA" id="ARBA00022737"/>
    </source>
</evidence>
<feature type="domain" description="RING-type" evidence="16">
    <location>
        <begin position="379"/>
        <end position="403"/>
    </location>
</feature>
<dbReference type="Gene3D" id="1.10.472.80">
    <property type="entry name" value="Ypt/Rab-GAP domain of gyp1p, domain 3"/>
    <property type="match status" value="1"/>
</dbReference>
<evidence type="ECO:0000256" key="13">
    <source>
        <dbReference type="PROSITE-ProRule" id="PRU00175"/>
    </source>
</evidence>
<comment type="caution">
    <text evidence="18">The sequence shown here is derived from an EMBL/GenBank/DDBJ whole genome shotgun (WGS) entry which is preliminary data.</text>
</comment>
<feature type="region of interest" description="Disordered" evidence="14">
    <location>
        <begin position="720"/>
        <end position="744"/>
    </location>
</feature>
<evidence type="ECO:0000256" key="4">
    <source>
        <dbReference type="ARBA" id="ARBA00022723"/>
    </source>
</evidence>
<comment type="subcellular location">
    <subcellularLocation>
        <location evidence="2">Chromosome</location>
    </subcellularLocation>
    <subcellularLocation>
        <location evidence="1">Nucleus</location>
    </subcellularLocation>
</comment>
<keyword evidence="19" id="KW-1185">Reference proteome</keyword>
<feature type="domain" description="BRCT" evidence="17">
    <location>
        <begin position="498"/>
        <end position="562"/>
    </location>
</feature>
<dbReference type="PANTHER" id="PTHR13763:SF0">
    <property type="entry name" value="BREAST CANCER TYPE 1 SUSCEPTIBILITY PROTEIN"/>
    <property type="match status" value="1"/>
</dbReference>
<dbReference type="PROSITE" id="PS00518">
    <property type="entry name" value="ZF_RING_1"/>
    <property type="match status" value="1"/>
</dbReference>
<dbReference type="InterPro" id="IPR000195">
    <property type="entry name" value="Rab-GAP-TBC_dom"/>
</dbReference>
<evidence type="ECO:0000256" key="1">
    <source>
        <dbReference type="ARBA" id="ARBA00004123"/>
    </source>
</evidence>
<keyword evidence="6" id="KW-0227">DNA damage</keyword>
<dbReference type="PROSITE" id="PS50086">
    <property type="entry name" value="TBC_RABGAP"/>
    <property type="match status" value="1"/>
</dbReference>
<dbReference type="InterPro" id="IPR013083">
    <property type="entry name" value="Znf_RING/FYVE/PHD"/>
</dbReference>
<dbReference type="PROSITE" id="PS50172">
    <property type="entry name" value="BRCT"/>
    <property type="match status" value="1"/>
</dbReference>
<evidence type="ECO:0000259" key="16">
    <source>
        <dbReference type="PROSITE" id="PS50089"/>
    </source>
</evidence>